<feature type="compositionally biased region" description="Acidic residues" evidence="11">
    <location>
        <begin position="1034"/>
        <end position="1056"/>
    </location>
</feature>
<evidence type="ECO:0000256" key="1">
    <source>
        <dbReference type="ARBA" id="ARBA00004496"/>
    </source>
</evidence>
<dbReference type="InterPro" id="IPR057494">
    <property type="entry name" value="Rossman_Mical"/>
</dbReference>
<evidence type="ECO:0000259" key="12">
    <source>
        <dbReference type="PROSITE" id="PS50023"/>
    </source>
</evidence>
<dbReference type="Proteomes" id="UP000271162">
    <property type="component" value="Unassembled WGS sequence"/>
</dbReference>
<dbReference type="CDD" id="cd09358">
    <property type="entry name" value="LIM_Mical_like"/>
    <property type="match status" value="1"/>
</dbReference>
<dbReference type="InterPro" id="IPR001781">
    <property type="entry name" value="Znf_LIM"/>
</dbReference>
<dbReference type="EMBL" id="UYSL01020063">
    <property type="protein sequence ID" value="VDL72480.1"/>
    <property type="molecule type" value="Genomic_DNA"/>
</dbReference>
<dbReference type="PANTHER" id="PTHR23167">
    <property type="entry name" value="CALPONIN HOMOLOGY DOMAIN-CONTAINING PROTEIN DDB_G0272472-RELATED"/>
    <property type="match status" value="1"/>
</dbReference>
<dbReference type="PRINTS" id="PR00420">
    <property type="entry name" value="RNGMNOXGNASE"/>
</dbReference>
<dbReference type="SUPFAM" id="SSF47576">
    <property type="entry name" value="Calponin-homology domain, CH-domain"/>
    <property type="match status" value="1"/>
</dbReference>
<dbReference type="PROSITE" id="PS50023">
    <property type="entry name" value="LIM_DOMAIN_2"/>
    <property type="match status" value="1"/>
</dbReference>
<keyword evidence="14" id="KW-1185">Reference proteome</keyword>
<feature type="region of interest" description="Disordered" evidence="11">
    <location>
        <begin position="1002"/>
        <end position="1056"/>
    </location>
</feature>
<dbReference type="SUPFAM" id="SSF51905">
    <property type="entry name" value="FAD/NAD(P)-binding domain"/>
    <property type="match status" value="1"/>
</dbReference>
<evidence type="ECO:0000256" key="3">
    <source>
        <dbReference type="ARBA" id="ARBA00022630"/>
    </source>
</evidence>
<dbReference type="STRING" id="27835.A0A158QYQ9"/>
<dbReference type="PANTHER" id="PTHR23167:SF54">
    <property type="entry name" value="[F-ACTIN]-MONOOXYGENASE MICAL"/>
    <property type="match status" value="1"/>
</dbReference>
<evidence type="ECO:0000313" key="15">
    <source>
        <dbReference type="WBParaSite" id="NBR_0000889001-mRNA-1"/>
    </source>
</evidence>
<dbReference type="Pfam" id="PF25413">
    <property type="entry name" value="Rossman_Mical"/>
    <property type="match status" value="1"/>
</dbReference>
<feature type="domain" description="LIM zinc-binding" evidence="12">
    <location>
        <begin position="816"/>
        <end position="883"/>
    </location>
</feature>
<reference evidence="13 14" key="2">
    <citation type="submission" date="2018-11" db="EMBL/GenBank/DDBJ databases">
        <authorList>
            <consortium name="Pathogen Informatics"/>
        </authorList>
    </citation>
    <scope>NUCLEOTIDE SEQUENCE [LARGE SCALE GENOMIC DNA]</scope>
</reference>
<dbReference type="OMA" id="HHTEMEN"/>
<feature type="region of interest" description="Disordered" evidence="11">
    <location>
        <begin position="1135"/>
        <end position="1159"/>
    </location>
</feature>
<dbReference type="InterPro" id="IPR003953">
    <property type="entry name" value="FAD-dep_OxRdtase_2_FAD-bd"/>
</dbReference>
<feature type="region of interest" description="Disordered" evidence="11">
    <location>
        <begin position="1241"/>
        <end position="1276"/>
    </location>
</feature>
<accession>A0A158QYQ9</accession>
<dbReference type="SUPFAM" id="SSF57716">
    <property type="entry name" value="Glucocorticoid receptor-like (DNA-binding domain)"/>
    <property type="match status" value="1"/>
</dbReference>
<evidence type="ECO:0000256" key="10">
    <source>
        <dbReference type="SAM" id="Coils"/>
    </source>
</evidence>
<evidence type="ECO:0000256" key="2">
    <source>
        <dbReference type="ARBA" id="ARBA00022490"/>
    </source>
</evidence>
<organism evidence="15">
    <name type="scientific">Nippostrongylus brasiliensis</name>
    <name type="common">Rat hookworm</name>
    <dbReference type="NCBI Taxonomy" id="27835"/>
    <lineage>
        <taxon>Eukaryota</taxon>
        <taxon>Metazoa</taxon>
        <taxon>Ecdysozoa</taxon>
        <taxon>Nematoda</taxon>
        <taxon>Chromadorea</taxon>
        <taxon>Rhabditida</taxon>
        <taxon>Rhabditina</taxon>
        <taxon>Rhabditomorpha</taxon>
        <taxon>Strongyloidea</taxon>
        <taxon>Heligmosomidae</taxon>
        <taxon>Nippostrongylus</taxon>
    </lineage>
</organism>
<evidence type="ECO:0000313" key="14">
    <source>
        <dbReference type="Proteomes" id="UP000271162"/>
    </source>
</evidence>
<keyword evidence="3" id="KW-0285">Flavoprotein</keyword>
<evidence type="ECO:0000256" key="5">
    <source>
        <dbReference type="ARBA" id="ARBA00022833"/>
    </source>
</evidence>
<dbReference type="Gene3D" id="3.50.50.60">
    <property type="entry name" value="FAD/NAD(P)-binding domain"/>
    <property type="match status" value="1"/>
</dbReference>
<keyword evidence="7 9" id="KW-0440">LIM domain</keyword>
<dbReference type="InterPro" id="IPR050540">
    <property type="entry name" value="F-actin_Monoox_Mical"/>
</dbReference>
<dbReference type="Gene3D" id="2.10.110.10">
    <property type="entry name" value="Cysteine Rich Protein"/>
    <property type="match status" value="1"/>
</dbReference>
<keyword evidence="10" id="KW-0175">Coiled coil</keyword>
<proteinExistence type="predicted"/>
<keyword evidence="4 9" id="KW-0479">Metal-binding</keyword>
<evidence type="ECO:0000256" key="7">
    <source>
        <dbReference type="ARBA" id="ARBA00023038"/>
    </source>
</evidence>
<keyword evidence="6" id="KW-0560">Oxidoreductase</keyword>
<feature type="compositionally biased region" description="Polar residues" evidence="11">
    <location>
        <begin position="1263"/>
        <end position="1276"/>
    </location>
</feature>
<protein>
    <submittedName>
        <fullName evidence="15">Protein-methionine sulfoxide oxidase MICAL2 (inferred by orthology to a human protein)</fullName>
    </submittedName>
</protein>
<dbReference type="InterPro" id="IPR036872">
    <property type="entry name" value="CH_dom_sf"/>
</dbReference>
<dbReference type="GO" id="GO:0016491">
    <property type="term" value="F:oxidoreductase activity"/>
    <property type="evidence" value="ECO:0007669"/>
    <property type="project" value="UniProtKB-KW"/>
</dbReference>
<dbReference type="GO" id="GO:0046872">
    <property type="term" value="F:metal ion binding"/>
    <property type="evidence" value="ECO:0007669"/>
    <property type="project" value="UniProtKB-KW"/>
</dbReference>
<feature type="coiled-coil region" evidence="10">
    <location>
        <begin position="686"/>
        <end position="731"/>
    </location>
</feature>
<dbReference type="Pfam" id="PF00890">
    <property type="entry name" value="FAD_binding_2"/>
    <property type="match status" value="1"/>
</dbReference>
<evidence type="ECO:0000313" key="13">
    <source>
        <dbReference type="EMBL" id="VDL72480.1"/>
    </source>
</evidence>
<gene>
    <name evidence="13" type="ORF">NBR_LOCUS8891</name>
</gene>
<dbReference type="AlphaFoldDB" id="A0A158QYQ9"/>
<dbReference type="InterPro" id="IPR036188">
    <property type="entry name" value="FAD/NAD-bd_sf"/>
</dbReference>
<evidence type="ECO:0000256" key="11">
    <source>
        <dbReference type="SAM" id="MobiDB-lite"/>
    </source>
</evidence>
<evidence type="ECO:0000256" key="4">
    <source>
        <dbReference type="ARBA" id="ARBA00022723"/>
    </source>
</evidence>
<feature type="compositionally biased region" description="Low complexity" evidence="11">
    <location>
        <begin position="1146"/>
        <end position="1159"/>
    </location>
</feature>
<keyword evidence="8" id="KW-0009">Actin-binding</keyword>
<comment type="subcellular location">
    <subcellularLocation>
        <location evidence="1">Cytoplasm</location>
    </subcellularLocation>
</comment>
<keyword evidence="5 9" id="KW-0862">Zinc</keyword>
<dbReference type="Gene3D" id="1.10.418.10">
    <property type="entry name" value="Calponin-like domain"/>
    <property type="match status" value="1"/>
</dbReference>
<dbReference type="WBParaSite" id="NBR_0000889001-mRNA-1">
    <property type="protein sequence ID" value="NBR_0000889001-mRNA-1"/>
    <property type="gene ID" value="NBR_0000889001"/>
</dbReference>
<dbReference type="GO" id="GO:0003779">
    <property type="term" value="F:actin binding"/>
    <property type="evidence" value="ECO:0007669"/>
    <property type="project" value="UniProtKB-KW"/>
</dbReference>
<sequence>MSASTLFDYFVSASTFRSIQHTFYQLCVALDIDSSDAINVYRKLRLLDDWKAQKLWKLLDKKWELAEYKRQKAGELLNVLVIGAGPCGLRSAIECALLGSRVVLVEQRDRFSRNNVLHLWEFVIQDLKSLGAKIFYPKFCTGSIEHISIRQLQCILLKVALCFGVQIHDSVSFVQLIFPKKSDNIVTGFRASLEPKDHILSDYDIDVLIAADGKRNTVPGFPREEMRGKLAIGITANFVNNKTPAEERVPEISGVAYIFNQAFFKEMYAKTGVDLENIVYYKDDTHYFVMCAKKQSLLDMGVILKDNDDVSQLLSSQNVDQEALCRYAQAAADFATNGKLPALNFAKNHRGNEDVAMFDFTSLYSSKCSVRLVERMNKCLLMGIVGDSLHEYTIDPKTRYVSLESSLQPEDVVQIVSSDNPRLVHYLAPIGQPLNLNNHNSVHTNPALKKYSVWKFCHQVLSAYRLKMFDMNSCWNDGRALAGLVSKFRPDVLDYFRVIGLETAEQRVHAVLEAVENSMGIPAPCSPSKWADLSSDAKCNYIGALVDRIRVNKDSFKASVITPRAQTSDAVPKQSAPIQRLADNLMSCPSFRGVDNSRPKSIEELSASQSENVNPANDPRHICKVTELKEENGKSYAKRPHPDRLNPDLVRKIATKSITKNNTDEMEKNLENSGMGVLYNKKGQHISSQEEKILRANAAHARKEAERGFSRGDEQDKLKNYDEKIAKSEQMMKRRDLAGVDPFSKWTQPYDLPSAIHQNGLPPASLPPPPPTKTTTAVKGQDGVVLRPVAPVQPKRHFSAPTVAALYESVNAKRQEICQLCEKVVYLAERMQVESMFVHKNCFRCAYCSQPLRIGECGKDKDLEYHYPRRFFCKTHLRLPLKEKIARIERTARVLEKSTERERELVVQDAEPVISDHKATLEDKDESLTRRSATLSFFSPEQIRNRTVQRIREGATAGDISPLSDIAFIDDRTPERAEFSNHLRKASVASSGNEVLIELDSNSLSSTSDFEDELEECGSPPNGSGGNSKNAVRDEDDASISEEDEEEDELGEGDLEELERTVLQYSEENPERPLTQAQASSLFSALEIFVVAVIENINKRRNSQLNTPRASADLLENGDATTRWKDEFYTPAQCFPREDRSATNGTTSKTPSPPSTTTITIPDQDIFVTPLTSAVATDIRKKKAADLERLRTESRLKARKKTDEELGLEAAKNGVTSMAQFDSSAAKGAHVLNDALPLIDQDLDDTSNKAPEVESSKLKPTTHLASRQSSAESDKE</sequence>
<evidence type="ECO:0000256" key="6">
    <source>
        <dbReference type="ARBA" id="ARBA00023002"/>
    </source>
</evidence>
<dbReference type="GO" id="GO:0005737">
    <property type="term" value="C:cytoplasm"/>
    <property type="evidence" value="ECO:0007669"/>
    <property type="project" value="UniProtKB-SubCell"/>
</dbReference>
<name>A0A158QYQ9_NIPBR</name>
<keyword evidence="2" id="KW-0963">Cytoplasm</keyword>
<evidence type="ECO:0000256" key="8">
    <source>
        <dbReference type="ARBA" id="ARBA00023203"/>
    </source>
</evidence>
<evidence type="ECO:0000256" key="9">
    <source>
        <dbReference type="PROSITE-ProRule" id="PRU00125"/>
    </source>
</evidence>
<reference evidence="15" key="1">
    <citation type="submission" date="2016-04" db="UniProtKB">
        <authorList>
            <consortium name="WormBaseParasite"/>
        </authorList>
    </citation>
    <scope>IDENTIFICATION</scope>
</reference>